<gene>
    <name evidence="2" type="ORF">RRG08_014809</name>
</gene>
<dbReference type="AlphaFoldDB" id="A0AAE1AH00"/>
<name>A0AAE1AH00_9GAST</name>
<evidence type="ECO:0000259" key="1">
    <source>
        <dbReference type="Pfam" id="PF05225"/>
    </source>
</evidence>
<dbReference type="InterPro" id="IPR007889">
    <property type="entry name" value="HTH_Psq"/>
</dbReference>
<organism evidence="2 3">
    <name type="scientific">Elysia crispata</name>
    <name type="common">lettuce slug</name>
    <dbReference type="NCBI Taxonomy" id="231223"/>
    <lineage>
        <taxon>Eukaryota</taxon>
        <taxon>Metazoa</taxon>
        <taxon>Spiralia</taxon>
        <taxon>Lophotrochozoa</taxon>
        <taxon>Mollusca</taxon>
        <taxon>Gastropoda</taxon>
        <taxon>Heterobranchia</taxon>
        <taxon>Euthyneura</taxon>
        <taxon>Panpulmonata</taxon>
        <taxon>Sacoglossa</taxon>
        <taxon>Placobranchoidea</taxon>
        <taxon>Plakobranchidae</taxon>
        <taxon>Elysia</taxon>
    </lineage>
</organism>
<dbReference type="Pfam" id="PF05225">
    <property type="entry name" value="HTH_psq"/>
    <property type="match status" value="1"/>
</dbReference>
<proteinExistence type="predicted"/>
<evidence type="ECO:0000313" key="2">
    <source>
        <dbReference type="EMBL" id="KAK3786911.1"/>
    </source>
</evidence>
<protein>
    <recommendedName>
        <fullName evidence="1">HTH psq-type domain-containing protein</fullName>
    </recommendedName>
</protein>
<keyword evidence="3" id="KW-1185">Reference proteome</keyword>
<sequence length="103" mass="11680">MLRQYQRKTARGMFTKDAMVMAVAANLEGRSLHKATSDFGISYKTLQYYVKLHQKDGNIEEGYLAIAHRRSASSQTSKSKLFWITSLRPLKSTMALLCEKCAT</sequence>
<accession>A0AAE1AH00</accession>
<reference evidence="2" key="1">
    <citation type="journal article" date="2023" name="G3 (Bethesda)">
        <title>A reference genome for the long-term kleptoplast-retaining sea slug Elysia crispata morphotype clarki.</title>
        <authorList>
            <person name="Eastman K.E."/>
            <person name="Pendleton A.L."/>
            <person name="Shaikh M.A."/>
            <person name="Suttiyut T."/>
            <person name="Ogas R."/>
            <person name="Tomko P."/>
            <person name="Gavelis G."/>
            <person name="Widhalm J.R."/>
            <person name="Wisecaver J.H."/>
        </authorList>
    </citation>
    <scope>NUCLEOTIDE SEQUENCE</scope>
    <source>
        <strain evidence="2">ECLA1</strain>
    </source>
</reference>
<dbReference type="Proteomes" id="UP001283361">
    <property type="component" value="Unassembled WGS sequence"/>
</dbReference>
<dbReference type="GO" id="GO:0003677">
    <property type="term" value="F:DNA binding"/>
    <property type="evidence" value="ECO:0007669"/>
    <property type="project" value="InterPro"/>
</dbReference>
<dbReference type="EMBL" id="JAWDGP010001928">
    <property type="protein sequence ID" value="KAK3786911.1"/>
    <property type="molecule type" value="Genomic_DNA"/>
</dbReference>
<evidence type="ECO:0000313" key="3">
    <source>
        <dbReference type="Proteomes" id="UP001283361"/>
    </source>
</evidence>
<comment type="caution">
    <text evidence="2">The sequence shown here is derived from an EMBL/GenBank/DDBJ whole genome shotgun (WGS) entry which is preliminary data.</text>
</comment>
<feature type="domain" description="HTH psq-type" evidence="1">
    <location>
        <begin position="15"/>
        <end position="53"/>
    </location>
</feature>